<dbReference type="EMBL" id="BGPR01000241">
    <property type="protein sequence ID" value="GBM07345.1"/>
    <property type="molecule type" value="Genomic_DNA"/>
</dbReference>
<reference evidence="2 3" key="1">
    <citation type="journal article" date="2019" name="Sci. Rep.">
        <title>Orb-weaving spider Araneus ventricosus genome elucidates the spidroin gene catalogue.</title>
        <authorList>
            <person name="Kono N."/>
            <person name="Nakamura H."/>
            <person name="Ohtoshi R."/>
            <person name="Moran D.A.P."/>
            <person name="Shinohara A."/>
            <person name="Yoshida Y."/>
            <person name="Fujiwara M."/>
            <person name="Mori M."/>
            <person name="Tomita M."/>
            <person name="Arakawa K."/>
        </authorList>
    </citation>
    <scope>NUCLEOTIDE SEQUENCE [LARGE SCALE GENOMIC DNA]</scope>
</reference>
<dbReference type="Proteomes" id="UP000499080">
    <property type="component" value="Unassembled WGS sequence"/>
</dbReference>
<keyword evidence="3" id="KW-1185">Reference proteome</keyword>
<comment type="caution">
    <text evidence="2">The sequence shown here is derived from an EMBL/GenBank/DDBJ whole genome shotgun (WGS) entry which is preliminary data.</text>
</comment>
<protein>
    <submittedName>
        <fullName evidence="2">Uncharacterized protein</fullName>
    </submittedName>
</protein>
<evidence type="ECO:0000256" key="1">
    <source>
        <dbReference type="SAM" id="MobiDB-lite"/>
    </source>
</evidence>
<organism evidence="2 3">
    <name type="scientific">Araneus ventricosus</name>
    <name type="common">Orbweaver spider</name>
    <name type="synonym">Epeira ventricosa</name>
    <dbReference type="NCBI Taxonomy" id="182803"/>
    <lineage>
        <taxon>Eukaryota</taxon>
        <taxon>Metazoa</taxon>
        <taxon>Ecdysozoa</taxon>
        <taxon>Arthropoda</taxon>
        <taxon>Chelicerata</taxon>
        <taxon>Arachnida</taxon>
        <taxon>Araneae</taxon>
        <taxon>Araneomorphae</taxon>
        <taxon>Entelegynae</taxon>
        <taxon>Araneoidea</taxon>
        <taxon>Araneidae</taxon>
        <taxon>Araneus</taxon>
    </lineage>
</organism>
<evidence type="ECO:0000313" key="3">
    <source>
        <dbReference type="Proteomes" id="UP000499080"/>
    </source>
</evidence>
<proteinExistence type="predicted"/>
<feature type="region of interest" description="Disordered" evidence="1">
    <location>
        <begin position="1"/>
        <end position="22"/>
    </location>
</feature>
<gene>
    <name evidence="2" type="ORF">AVEN_187885_1</name>
</gene>
<name>A0A4Y2CVP1_ARAVE</name>
<dbReference type="OrthoDB" id="6437788at2759"/>
<accession>A0A4Y2CVP1</accession>
<sequence>MRNGGSAGRHVAGPPPRLQNVPDLYEYQEEYEEDEYEYQDCCCITGLLRRLDLIQQPNDREGDETEKRENHSKSLLDEYLSHQPINYQTILEGACLPSNTFACGKGTCAEKPTRETLGVIDLVINDRTPRFHIGIKMLLRGSRHFLVRRAPLSPPPPPSLSAYRLIRSRFPY</sequence>
<dbReference type="AlphaFoldDB" id="A0A4Y2CVP1"/>
<evidence type="ECO:0000313" key="2">
    <source>
        <dbReference type="EMBL" id="GBM07345.1"/>
    </source>
</evidence>